<organism evidence="1 2">
    <name type="scientific">Zygotorulaspora mrakii</name>
    <name type="common">Zygosaccharomyces mrakii</name>
    <dbReference type="NCBI Taxonomy" id="42260"/>
    <lineage>
        <taxon>Eukaryota</taxon>
        <taxon>Fungi</taxon>
        <taxon>Dikarya</taxon>
        <taxon>Ascomycota</taxon>
        <taxon>Saccharomycotina</taxon>
        <taxon>Saccharomycetes</taxon>
        <taxon>Saccharomycetales</taxon>
        <taxon>Saccharomycetaceae</taxon>
        <taxon>Zygotorulaspora</taxon>
    </lineage>
</organism>
<evidence type="ECO:0000313" key="2">
    <source>
        <dbReference type="Proteomes" id="UP000509704"/>
    </source>
</evidence>
<sequence>MQAITRAAKLCRSRTLRGIPSAYKSGNAFATTTLRFYSSNSAQSRRKDEAPSFKKIFLIGIIGTVIFVEAVRSLDKNKPKTTYSEQEFADVMSGLRRRVAAFPAGQLDVKFILTGNKKDVEKLVDQYDLLIDPIEVVEHYRSSTNDSYEALLNDLYDRYGAQKYSQNLPKGLLVMLIGRYMKEKCLPNSTVVIINFPSNIQDSIKFENEVSVVSKIYVPHASMGSEVCKYYQTVKKVQEF</sequence>
<evidence type="ECO:0008006" key="3">
    <source>
        <dbReference type="Google" id="ProtNLM"/>
    </source>
</evidence>
<evidence type="ECO:0000313" key="1">
    <source>
        <dbReference type="EMBL" id="QLG72422.1"/>
    </source>
</evidence>
<gene>
    <name evidence="1" type="ORF">HG535_0D01300</name>
</gene>
<dbReference type="EMBL" id="CP058607">
    <property type="protein sequence ID" value="QLG72422.1"/>
    <property type="molecule type" value="Genomic_DNA"/>
</dbReference>
<dbReference type="AlphaFoldDB" id="A0A7H9B3V7"/>
<name>A0A7H9B3V7_ZYGMR</name>
<reference evidence="1 2" key="1">
    <citation type="submission" date="2020-07" db="EMBL/GenBank/DDBJ databases">
        <title>The yeast mating-type switching endonuclease HO is a domesticated member of an unorthodox homing genetic element family.</title>
        <authorList>
            <person name="Coughlan A.Y."/>
            <person name="Lombardi L."/>
            <person name="Braun-Galleani S."/>
            <person name="Martos A.R."/>
            <person name="Galeote V."/>
            <person name="Bigey F."/>
            <person name="Dequin S."/>
            <person name="Byrne K.P."/>
            <person name="Wolfe K.H."/>
        </authorList>
    </citation>
    <scope>NUCLEOTIDE SEQUENCE [LARGE SCALE GENOMIC DNA]</scope>
    <source>
        <strain evidence="1 2">NRRL Y-6702</strain>
    </source>
</reference>
<keyword evidence="2" id="KW-1185">Reference proteome</keyword>
<dbReference type="Proteomes" id="UP000509704">
    <property type="component" value="Chromosome 4"/>
</dbReference>
<accession>A0A7H9B3V7</accession>
<dbReference type="KEGG" id="zmk:HG535_0D01300"/>
<dbReference type="OrthoDB" id="4081130at2759"/>
<dbReference type="RefSeq" id="XP_037144150.1">
    <property type="nucleotide sequence ID" value="XM_037288255.1"/>
</dbReference>
<dbReference type="GeneID" id="59236146"/>
<proteinExistence type="predicted"/>
<protein>
    <recommendedName>
        <fullName evidence="3">Altered inheritance of mitochondria protein 36, mitochondrial</fullName>
    </recommendedName>
</protein>